<keyword evidence="10" id="KW-1185">Reference proteome</keyword>
<proteinExistence type="predicted"/>
<keyword evidence="2" id="KW-0813">Transport</keyword>
<evidence type="ECO:0000313" key="9">
    <source>
        <dbReference type="EMBL" id="KAF5888693.1"/>
    </source>
</evidence>
<dbReference type="PANTHER" id="PTHR21444:SF17">
    <property type="entry name" value="STIMULATED BY RETINOIC ACID GENE 6 PROTEIN-LIKE"/>
    <property type="match status" value="1"/>
</dbReference>
<dbReference type="GO" id="GO:0034632">
    <property type="term" value="F:retinol transmembrane transporter activity"/>
    <property type="evidence" value="ECO:0007669"/>
    <property type="project" value="InterPro"/>
</dbReference>
<comment type="caution">
    <text evidence="9">The sequence shown here is derived from an EMBL/GenBank/DDBJ whole genome shotgun (WGS) entry which is preliminary data.</text>
</comment>
<keyword evidence="4 8" id="KW-0812">Transmembrane</keyword>
<evidence type="ECO:0000256" key="2">
    <source>
        <dbReference type="ARBA" id="ARBA00022448"/>
    </source>
</evidence>
<dbReference type="GO" id="GO:0071939">
    <property type="term" value="P:vitamin A import into cell"/>
    <property type="evidence" value="ECO:0007669"/>
    <property type="project" value="TreeGrafter"/>
</dbReference>
<dbReference type="Pfam" id="PF14752">
    <property type="entry name" value="RBP_receptor"/>
    <property type="match status" value="1"/>
</dbReference>
<gene>
    <name evidence="9" type="ORF">DAT39_021614</name>
</gene>
<feature type="non-terminal residue" evidence="9">
    <location>
        <position position="1"/>
    </location>
</feature>
<comment type="subcellular location">
    <subcellularLocation>
        <location evidence="1">Cell membrane</location>
        <topology evidence="1">Multi-pass membrane protein</topology>
    </subcellularLocation>
</comment>
<feature type="transmembrane region" description="Helical" evidence="8">
    <location>
        <begin position="80"/>
        <end position="104"/>
    </location>
</feature>
<keyword evidence="6 8" id="KW-0472">Membrane</keyword>
<evidence type="ECO:0000256" key="8">
    <source>
        <dbReference type="SAM" id="Phobius"/>
    </source>
</evidence>
<feature type="non-terminal residue" evidence="9">
    <location>
        <position position="326"/>
    </location>
</feature>
<dbReference type="AlphaFoldDB" id="A0A8J4X043"/>
<keyword evidence="7" id="KW-0675">Receptor</keyword>
<dbReference type="EMBL" id="QNUK01000936">
    <property type="protein sequence ID" value="KAF5888693.1"/>
    <property type="molecule type" value="Genomic_DNA"/>
</dbReference>
<dbReference type="GO" id="GO:0038023">
    <property type="term" value="F:signaling receptor activity"/>
    <property type="evidence" value="ECO:0007669"/>
    <property type="project" value="InterPro"/>
</dbReference>
<accession>A0A8J4X043</accession>
<dbReference type="OrthoDB" id="2376984at2759"/>
<evidence type="ECO:0000256" key="5">
    <source>
        <dbReference type="ARBA" id="ARBA00022989"/>
    </source>
</evidence>
<organism evidence="9 10">
    <name type="scientific">Clarias magur</name>
    <name type="common">Asian catfish</name>
    <name type="synonym">Macropteronotus magur</name>
    <dbReference type="NCBI Taxonomy" id="1594786"/>
    <lineage>
        <taxon>Eukaryota</taxon>
        <taxon>Metazoa</taxon>
        <taxon>Chordata</taxon>
        <taxon>Craniata</taxon>
        <taxon>Vertebrata</taxon>
        <taxon>Euteleostomi</taxon>
        <taxon>Actinopterygii</taxon>
        <taxon>Neopterygii</taxon>
        <taxon>Teleostei</taxon>
        <taxon>Ostariophysi</taxon>
        <taxon>Siluriformes</taxon>
        <taxon>Clariidae</taxon>
        <taxon>Clarias</taxon>
    </lineage>
</organism>
<dbReference type="PANTHER" id="PTHR21444">
    <property type="entry name" value="COILED-COIL DOMAIN-CONTAINING PROTEIN 180"/>
    <property type="match status" value="1"/>
</dbReference>
<evidence type="ECO:0000313" key="10">
    <source>
        <dbReference type="Proteomes" id="UP000727407"/>
    </source>
</evidence>
<name>A0A8J4X043_CLAMG</name>
<feature type="transmembrane region" description="Helical" evidence="8">
    <location>
        <begin position="178"/>
        <end position="199"/>
    </location>
</feature>
<keyword evidence="5 8" id="KW-1133">Transmembrane helix</keyword>
<sequence length="326" mass="38339">SVQKSWFRKKVYEWDPYFKFPNRIIVTVVLSFLSLYMMMLLEQVLSSYYIDKLWDNISNYIYNSTLDLSKFIEHLDYAKYTWYMSSACAAFSSVIHISHVFVYYRKHIKSMWAGEKKYLPRKYKPSPTVSLGGLLKYPGYQIAFTLWGYLIVHLTMFVGGLVFVYMVVHPIRTNGFLYWLNDVIIVLANFFVLLAIMGLQRMLIHMFFLQDKNSPLDKDKPIALNNRKVFHNVNYFLFFFNVILGLMSCMMRLMKSTAVGLMLLSRIERAIMPQGFENLDKSYCTWLGMIVADHHHSNPVLLCFCHLLHEHTLRKVQTGEGTFLHS</sequence>
<evidence type="ECO:0000256" key="4">
    <source>
        <dbReference type="ARBA" id="ARBA00022692"/>
    </source>
</evidence>
<evidence type="ECO:0000256" key="3">
    <source>
        <dbReference type="ARBA" id="ARBA00022475"/>
    </source>
</evidence>
<reference evidence="9" key="1">
    <citation type="submission" date="2020-07" db="EMBL/GenBank/DDBJ databases">
        <title>Clarias magur genome sequencing, assembly and annotation.</title>
        <authorList>
            <person name="Kushwaha B."/>
            <person name="Kumar R."/>
            <person name="Das P."/>
            <person name="Joshi C.G."/>
            <person name="Kumar D."/>
            <person name="Nagpure N.S."/>
            <person name="Pandey M."/>
            <person name="Agarwal S."/>
            <person name="Srivastava S."/>
            <person name="Singh M."/>
            <person name="Sahoo L."/>
            <person name="Jayasankar P."/>
            <person name="Meher P.K."/>
            <person name="Koringa P.G."/>
            <person name="Iquebal M.A."/>
            <person name="Das S.P."/>
            <person name="Bit A."/>
            <person name="Patnaik S."/>
            <person name="Patel N."/>
            <person name="Shah T.M."/>
            <person name="Hinsu A."/>
            <person name="Jena J.K."/>
        </authorList>
    </citation>
    <scope>NUCLEOTIDE SEQUENCE</scope>
    <source>
        <strain evidence="9">CIFAMagur01</strain>
        <tissue evidence="9">Testis</tissue>
    </source>
</reference>
<feature type="transmembrane region" description="Helical" evidence="8">
    <location>
        <begin position="20"/>
        <end position="39"/>
    </location>
</feature>
<feature type="transmembrane region" description="Helical" evidence="8">
    <location>
        <begin position="146"/>
        <end position="166"/>
    </location>
</feature>
<feature type="transmembrane region" description="Helical" evidence="8">
    <location>
        <begin position="235"/>
        <end position="254"/>
    </location>
</feature>
<dbReference type="Proteomes" id="UP000727407">
    <property type="component" value="Unassembled WGS sequence"/>
</dbReference>
<evidence type="ECO:0000256" key="6">
    <source>
        <dbReference type="ARBA" id="ARBA00023136"/>
    </source>
</evidence>
<evidence type="ECO:0000256" key="1">
    <source>
        <dbReference type="ARBA" id="ARBA00004651"/>
    </source>
</evidence>
<evidence type="ECO:0000256" key="7">
    <source>
        <dbReference type="ARBA" id="ARBA00023170"/>
    </source>
</evidence>
<dbReference type="InterPro" id="IPR026612">
    <property type="entry name" value="STRA6-like"/>
</dbReference>
<protein>
    <submittedName>
        <fullName evidence="9">Stimulated by retinoic acid 6 protein</fullName>
    </submittedName>
</protein>
<dbReference type="GO" id="GO:0005886">
    <property type="term" value="C:plasma membrane"/>
    <property type="evidence" value="ECO:0007669"/>
    <property type="project" value="UniProtKB-SubCell"/>
</dbReference>
<keyword evidence="3" id="KW-1003">Cell membrane</keyword>